<sequence length="322" mass="36831">MGQAHSSTKRYRGFVLTNEGLQKLNNCIQKLEAQTRMRYGASAIARKVQLVESDGIHPITVRKILQCQTGVDYRSIDHVFQALQLSLSEGDYAHADLCKSNKSSKSKWTNISSSPSYINIPDISNFYGRTQEIAQLESKIICDRTKVVALFGTVGIGKTATAIKLSHSRKSRFEFVLWKSLRQAPTFEELLISLLNHFPTINKNHLPTSLCSLIDLFLEQLQRHRCLLIFDGFETIMNNQDDEDTAYGDFLQIFLESNHQSNVILTTRKQTNLVGILEDKNLYSIRLNSLQTQGFERLRRCRSARTQLRYFCVSPTYIKLLE</sequence>
<protein>
    <submittedName>
        <fullName evidence="2">WD-repeat protein</fullName>
    </submittedName>
</protein>
<keyword evidence="3" id="KW-1185">Reference proteome</keyword>
<dbReference type="GO" id="GO:0043531">
    <property type="term" value="F:ADP binding"/>
    <property type="evidence" value="ECO:0007669"/>
    <property type="project" value="InterPro"/>
</dbReference>
<accession>A0A1Z4LUB0</accession>
<dbReference type="Gene3D" id="3.40.50.300">
    <property type="entry name" value="P-loop containing nucleotide triphosphate hydrolases"/>
    <property type="match status" value="1"/>
</dbReference>
<dbReference type="PANTHER" id="PTHR47691:SF3">
    <property type="entry name" value="HTH-TYPE TRANSCRIPTIONAL REGULATOR RV0890C-RELATED"/>
    <property type="match status" value="1"/>
</dbReference>
<name>A0A1Z4LUB0_9CYAN</name>
<feature type="domain" description="NB-ARC" evidence="1">
    <location>
        <begin position="131"/>
        <end position="290"/>
    </location>
</feature>
<proteinExistence type="predicted"/>
<organism evidence="2 3">
    <name type="scientific">Calothrix parasitica NIES-267</name>
    <dbReference type="NCBI Taxonomy" id="1973488"/>
    <lineage>
        <taxon>Bacteria</taxon>
        <taxon>Bacillati</taxon>
        <taxon>Cyanobacteriota</taxon>
        <taxon>Cyanophyceae</taxon>
        <taxon>Nostocales</taxon>
        <taxon>Calotrichaceae</taxon>
        <taxon>Calothrix</taxon>
    </lineage>
</organism>
<dbReference type="InterPro" id="IPR002182">
    <property type="entry name" value="NB-ARC"/>
</dbReference>
<dbReference type="Pfam" id="PF00931">
    <property type="entry name" value="NB-ARC"/>
    <property type="match status" value="1"/>
</dbReference>
<dbReference type="SUPFAM" id="SSF52540">
    <property type="entry name" value="P-loop containing nucleoside triphosphate hydrolases"/>
    <property type="match status" value="1"/>
</dbReference>
<dbReference type="PANTHER" id="PTHR47691">
    <property type="entry name" value="REGULATOR-RELATED"/>
    <property type="match status" value="1"/>
</dbReference>
<dbReference type="OrthoDB" id="441260at2"/>
<dbReference type="AlphaFoldDB" id="A0A1Z4LUB0"/>
<reference evidence="2 3" key="1">
    <citation type="submission" date="2017-06" db="EMBL/GenBank/DDBJ databases">
        <title>Genome sequencing of cyanobaciteial culture collection at National Institute for Environmental Studies (NIES).</title>
        <authorList>
            <person name="Hirose Y."/>
            <person name="Shimura Y."/>
            <person name="Fujisawa T."/>
            <person name="Nakamura Y."/>
            <person name="Kawachi M."/>
        </authorList>
    </citation>
    <scope>NUCLEOTIDE SEQUENCE [LARGE SCALE GENOMIC DNA]</scope>
    <source>
        <strain evidence="2 3">NIES-267</strain>
    </source>
</reference>
<dbReference type="InterPro" id="IPR027417">
    <property type="entry name" value="P-loop_NTPase"/>
</dbReference>
<dbReference type="Proteomes" id="UP000218418">
    <property type="component" value="Chromosome"/>
</dbReference>
<evidence type="ECO:0000313" key="2">
    <source>
        <dbReference type="EMBL" id="BAY84825.1"/>
    </source>
</evidence>
<dbReference type="EMBL" id="AP018227">
    <property type="protein sequence ID" value="BAY84825.1"/>
    <property type="molecule type" value="Genomic_DNA"/>
</dbReference>
<gene>
    <name evidence="2" type="ORF">NIES267_43220</name>
</gene>
<evidence type="ECO:0000313" key="3">
    <source>
        <dbReference type="Proteomes" id="UP000218418"/>
    </source>
</evidence>
<evidence type="ECO:0000259" key="1">
    <source>
        <dbReference type="Pfam" id="PF00931"/>
    </source>
</evidence>